<dbReference type="PANTHER" id="PTHR30008">
    <property type="entry name" value="EXODEOXYRIBONUCLEASE 7 LARGE SUBUNIT"/>
    <property type="match status" value="1"/>
</dbReference>
<dbReference type="GO" id="GO:0008855">
    <property type="term" value="F:exodeoxyribonuclease VII activity"/>
    <property type="evidence" value="ECO:0007669"/>
    <property type="project" value="InterPro"/>
</dbReference>
<evidence type="ECO:0000256" key="2">
    <source>
        <dbReference type="ARBA" id="ARBA00022722"/>
    </source>
</evidence>
<evidence type="ECO:0000256" key="1">
    <source>
        <dbReference type="ARBA" id="ARBA00022490"/>
    </source>
</evidence>
<dbReference type="PANTHER" id="PTHR30008:SF0">
    <property type="entry name" value="EXODEOXYRIBONUCLEASE 7 LARGE SUBUNIT"/>
    <property type="match status" value="1"/>
</dbReference>
<sequence>MPKKKLLKKFKHDNIKIIDDTVSTEDDTESLSDDGQFNTLSSSDEEIDDIYSVADINHIVKTTFNTIFKKSIEIKGEISNYKVSRENLFMTLKDESSQLSVICWGYGRKNNPAMGDGDKVVVTGHMDVWEKSGRYQLIASEFRLLGVGDLHKKYMEVKKYCIEKGYFDDSHKKQMPERVNRVGIITSLKSDALQDFLSVLRNNDYNGHVTIMGCAVQGRNCVSTVVKAIDKMDGMGMDAMIICRGGGSAEDLSKFSDLKIVEAVYRAHTFILTGIGHSTDTDQLIGYVSDQNVITPTKCGEFILNYQKSKYNIEPYKVFLSKLQANIINEINICKKNLHYMMESIVSRKKEKVMNVGYSILMYKDNVINSIKVLKKLRKKKTKRLKLQLSDGYIYIDTSTIKIHKNKYG</sequence>
<proteinExistence type="predicted"/>
<organism evidence="7">
    <name type="scientific">Mimivirus LCMiAC01</name>
    <dbReference type="NCBI Taxonomy" id="2506608"/>
    <lineage>
        <taxon>Viruses</taxon>
        <taxon>Varidnaviria</taxon>
        <taxon>Bamfordvirae</taxon>
        <taxon>Nucleocytoviricota</taxon>
        <taxon>Megaviricetes</taxon>
        <taxon>Imitervirales</taxon>
        <taxon>Mimiviridae</taxon>
        <taxon>Klosneuvirinae</taxon>
    </lineage>
</organism>
<evidence type="ECO:0000313" key="7">
    <source>
        <dbReference type="EMBL" id="QBK88763.1"/>
    </source>
</evidence>
<reference evidence="7" key="1">
    <citation type="journal article" date="2019" name="MBio">
        <title>Virus Genomes from Deep Sea Sediments Expand the Ocean Megavirome and Support Independent Origins of Viral Gigantism.</title>
        <authorList>
            <person name="Backstrom D."/>
            <person name="Yutin N."/>
            <person name="Jorgensen S.L."/>
            <person name="Dharamshi J."/>
            <person name="Homa F."/>
            <person name="Zaremba-Niedwiedzka K."/>
            <person name="Spang A."/>
            <person name="Wolf Y.I."/>
            <person name="Koonin E.V."/>
            <person name="Ettema T.J."/>
        </authorList>
    </citation>
    <scope>NUCLEOTIDE SEQUENCE</scope>
</reference>
<dbReference type="NCBIfam" id="TIGR00237">
    <property type="entry name" value="xseA"/>
    <property type="match status" value="1"/>
</dbReference>
<dbReference type="InterPro" id="IPR025824">
    <property type="entry name" value="OB-fold_nuc-bd_dom"/>
</dbReference>
<dbReference type="GO" id="GO:0003676">
    <property type="term" value="F:nucleic acid binding"/>
    <property type="evidence" value="ECO:0007669"/>
    <property type="project" value="InterPro"/>
</dbReference>
<dbReference type="GO" id="GO:0009318">
    <property type="term" value="C:exodeoxyribonuclease VII complex"/>
    <property type="evidence" value="ECO:0007669"/>
    <property type="project" value="InterPro"/>
</dbReference>
<keyword evidence="2" id="KW-0540">Nuclease</keyword>
<evidence type="ECO:0000256" key="4">
    <source>
        <dbReference type="ARBA" id="ARBA00022839"/>
    </source>
</evidence>
<gene>
    <name evidence="7" type="ORF">LCMiAC01_04450</name>
</gene>
<dbReference type="GO" id="GO:0006308">
    <property type="term" value="P:DNA catabolic process"/>
    <property type="evidence" value="ECO:0007669"/>
    <property type="project" value="InterPro"/>
</dbReference>
<dbReference type="EMBL" id="MK500397">
    <property type="protein sequence ID" value="QBK88763.1"/>
    <property type="molecule type" value="Genomic_DNA"/>
</dbReference>
<protein>
    <submittedName>
        <fullName evidence="7">Exodeoxyribonuclease VII large subunit</fullName>
    </submittedName>
</protein>
<feature type="domain" description="Exonuclease VII large subunit C-terminal" evidence="5">
    <location>
        <begin position="166"/>
        <end position="310"/>
    </location>
</feature>
<keyword evidence="1" id="KW-0963">Cytoplasm</keyword>
<keyword evidence="4" id="KW-0269">Exonuclease</keyword>
<dbReference type="Pfam" id="PF13742">
    <property type="entry name" value="tRNA_anti_2"/>
    <property type="match status" value="1"/>
</dbReference>
<feature type="domain" description="OB-fold nucleic acid binding" evidence="6">
    <location>
        <begin position="51"/>
        <end position="141"/>
    </location>
</feature>
<dbReference type="Pfam" id="PF02601">
    <property type="entry name" value="Exonuc_VII_L"/>
    <property type="match status" value="1"/>
</dbReference>
<name>A0A481YZT8_9VIRU</name>
<accession>A0A481YZT8</accession>
<evidence type="ECO:0000256" key="3">
    <source>
        <dbReference type="ARBA" id="ARBA00022801"/>
    </source>
</evidence>
<evidence type="ECO:0000259" key="6">
    <source>
        <dbReference type="Pfam" id="PF13742"/>
    </source>
</evidence>
<keyword evidence="3" id="KW-0378">Hydrolase</keyword>
<dbReference type="InterPro" id="IPR003753">
    <property type="entry name" value="Exonuc_VII_L"/>
</dbReference>
<dbReference type="CDD" id="cd04489">
    <property type="entry name" value="ExoVII_LU_OBF"/>
    <property type="match status" value="1"/>
</dbReference>
<dbReference type="InterPro" id="IPR020579">
    <property type="entry name" value="Exonuc_VII_lsu_C"/>
</dbReference>
<evidence type="ECO:0000259" key="5">
    <source>
        <dbReference type="Pfam" id="PF02601"/>
    </source>
</evidence>